<keyword evidence="9 17" id="KW-0809">Transit peptide</keyword>
<protein>
    <recommendedName>
        <fullName evidence="6 17">Homoaconitase, mitochondrial</fullName>
        <ecNumber evidence="5 17">4.2.1.36</ecNumber>
    </recommendedName>
    <alternativeName>
        <fullName evidence="16 17">Homoaconitate hydratase</fullName>
    </alternativeName>
</protein>
<keyword evidence="12 17" id="KW-0496">Mitochondrion</keyword>
<dbReference type="GO" id="GO:0005739">
    <property type="term" value="C:mitochondrion"/>
    <property type="evidence" value="ECO:0007669"/>
    <property type="project" value="UniProtKB-SubCell"/>
</dbReference>
<dbReference type="PANTHER" id="PTHR43822">
    <property type="entry name" value="HOMOACONITASE, MITOCHONDRIAL-RELATED"/>
    <property type="match status" value="1"/>
</dbReference>
<comment type="similarity">
    <text evidence="4 17">Belongs to the aconitase/IPM isomerase family.</text>
</comment>
<dbReference type="Proteomes" id="UP000789831">
    <property type="component" value="Unassembled WGS sequence"/>
</dbReference>
<dbReference type="InterPro" id="IPR001030">
    <property type="entry name" value="Acoase/IPM_deHydtase_lsu_aba"/>
</dbReference>
<dbReference type="GO" id="GO:0019878">
    <property type="term" value="P:lysine biosynthetic process via aminoadipic acid"/>
    <property type="evidence" value="ECO:0007669"/>
    <property type="project" value="UniProtKB-UniRule"/>
</dbReference>
<evidence type="ECO:0000256" key="7">
    <source>
        <dbReference type="ARBA" id="ARBA00022605"/>
    </source>
</evidence>
<evidence type="ECO:0000256" key="14">
    <source>
        <dbReference type="ARBA" id="ARBA00023239"/>
    </source>
</evidence>
<dbReference type="SUPFAM" id="SSF52016">
    <property type="entry name" value="LeuD/IlvD-like"/>
    <property type="match status" value="1"/>
</dbReference>
<accession>A0A9N9C8G1</accession>
<comment type="subcellular location">
    <subcellularLocation>
        <location evidence="2 17">Mitochondrion</location>
    </subcellularLocation>
</comment>
<dbReference type="EMBL" id="CAJVPL010001855">
    <property type="protein sequence ID" value="CAG8590123.1"/>
    <property type="molecule type" value="Genomic_DNA"/>
</dbReference>
<evidence type="ECO:0000256" key="15">
    <source>
        <dbReference type="ARBA" id="ARBA00029338"/>
    </source>
</evidence>
<dbReference type="PANTHER" id="PTHR43822:SF2">
    <property type="entry name" value="HOMOACONITASE, MITOCHONDRIAL"/>
    <property type="match status" value="1"/>
</dbReference>
<comment type="cofactor">
    <cofactor evidence="17">
        <name>[4Fe-4S] cluster</name>
        <dbReference type="ChEBI" id="CHEBI:49883"/>
    </cofactor>
    <text evidence="17">Binds 1 [4Fe-4S] cluster per subunit.</text>
</comment>
<evidence type="ECO:0000259" key="19">
    <source>
        <dbReference type="Pfam" id="PF00694"/>
    </source>
</evidence>
<comment type="catalytic activity">
    <reaction evidence="15 17">
        <text>(2R,3S)-homoisocitrate = cis-homoaconitate + H2O</text>
        <dbReference type="Rhea" id="RHEA:15485"/>
        <dbReference type="ChEBI" id="CHEBI:15377"/>
        <dbReference type="ChEBI" id="CHEBI:15404"/>
        <dbReference type="ChEBI" id="CHEBI:58174"/>
        <dbReference type="EC" id="4.2.1.36"/>
    </reaction>
</comment>
<dbReference type="SUPFAM" id="SSF53732">
    <property type="entry name" value="Aconitase iron-sulfur domain"/>
    <property type="match status" value="1"/>
</dbReference>
<dbReference type="Pfam" id="PF00694">
    <property type="entry name" value="Aconitase_C"/>
    <property type="match status" value="1"/>
</dbReference>
<dbReference type="EC" id="4.2.1.36" evidence="5 17"/>
<comment type="pathway">
    <text evidence="3 17">Amino-acid biosynthesis; L-lysine biosynthesis via AAA pathway; L-alpha-aminoadipate from 2-oxoglutarate: step 3/5.</text>
</comment>
<dbReference type="AlphaFoldDB" id="A0A9N9C8G1"/>
<dbReference type="InterPro" id="IPR050067">
    <property type="entry name" value="IPM_dehydratase_rel_enz"/>
</dbReference>
<dbReference type="PROSITE" id="PS01244">
    <property type="entry name" value="ACONITASE_2"/>
    <property type="match status" value="1"/>
</dbReference>
<keyword evidence="8 17" id="KW-0479">Metal-binding</keyword>
<dbReference type="GO" id="GO:0046872">
    <property type="term" value="F:metal ion binding"/>
    <property type="evidence" value="ECO:0007669"/>
    <property type="project" value="UniProtKB-UniRule"/>
</dbReference>
<comment type="caution">
    <text evidence="20">The sequence shown here is derived from an EMBL/GenBank/DDBJ whole genome shotgun (WGS) entry which is preliminary data.</text>
</comment>
<dbReference type="Gene3D" id="3.20.19.10">
    <property type="entry name" value="Aconitase, domain 4"/>
    <property type="match status" value="1"/>
</dbReference>
<feature type="domain" description="Aconitase A/isopropylmalate dehydratase small subunit swivel" evidence="19">
    <location>
        <begin position="551"/>
        <end position="666"/>
    </location>
</feature>
<dbReference type="NCBIfam" id="TIGR00139">
    <property type="entry name" value="h_aconitase"/>
    <property type="match status" value="1"/>
</dbReference>
<evidence type="ECO:0000256" key="17">
    <source>
        <dbReference type="RuleBase" id="RU362038"/>
    </source>
</evidence>
<dbReference type="Gene3D" id="3.30.499.10">
    <property type="entry name" value="Aconitase, domain 3"/>
    <property type="match status" value="2"/>
</dbReference>
<evidence type="ECO:0000256" key="16">
    <source>
        <dbReference type="ARBA" id="ARBA00032706"/>
    </source>
</evidence>
<keyword evidence="10 17" id="KW-0408">Iron</keyword>
<evidence type="ECO:0000313" key="20">
    <source>
        <dbReference type="EMBL" id="CAG8590123.1"/>
    </source>
</evidence>
<dbReference type="Pfam" id="PF00330">
    <property type="entry name" value="Aconitase"/>
    <property type="match status" value="1"/>
</dbReference>
<keyword evidence="21" id="KW-1185">Reference proteome</keyword>
<keyword evidence="13 17" id="KW-0457">Lysine biosynthesis</keyword>
<evidence type="ECO:0000256" key="9">
    <source>
        <dbReference type="ARBA" id="ARBA00022946"/>
    </source>
</evidence>
<evidence type="ECO:0000256" key="8">
    <source>
        <dbReference type="ARBA" id="ARBA00022723"/>
    </source>
</evidence>
<evidence type="ECO:0000256" key="11">
    <source>
        <dbReference type="ARBA" id="ARBA00023014"/>
    </source>
</evidence>
<dbReference type="InterPro" id="IPR000573">
    <property type="entry name" value="AconitaseA/IPMdHydase_ssu_swvl"/>
</dbReference>
<dbReference type="InterPro" id="IPR015931">
    <property type="entry name" value="Acnase/IPM_dHydase_lsu_aba_1/3"/>
</dbReference>
<comment type="function">
    <text evidence="1 17">Catalyzes the reversible hydration of cis-homoaconitate to (2R,3S)-homoisocitrate, a step in the alpha-aminoadipate pathway for lysine biosynthesis.</text>
</comment>
<evidence type="ECO:0000256" key="2">
    <source>
        <dbReference type="ARBA" id="ARBA00004173"/>
    </source>
</evidence>
<proteinExistence type="inferred from homology"/>
<keyword evidence="14 17" id="KW-0456">Lyase</keyword>
<dbReference type="GO" id="GO:0004409">
    <property type="term" value="F:homoaconitate hydratase activity"/>
    <property type="evidence" value="ECO:0007669"/>
    <property type="project" value="UniProtKB-UniRule"/>
</dbReference>
<keyword evidence="11 17" id="KW-0411">Iron-sulfur</keyword>
<evidence type="ECO:0000313" key="21">
    <source>
        <dbReference type="Proteomes" id="UP000789831"/>
    </source>
</evidence>
<dbReference type="InterPro" id="IPR036008">
    <property type="entry name" value="Aconitase_4Fe-4S_dom"/>
</dbReference>
<sequence length="742" mass="80997">MAFFPRIKPLNTLSSNKNHPKYFLSTYKRKNSGFRTFASLNTPSIDNDLNSTSSSQNLIEKIVQKYAIGLPPGHKVRSGEFVTIQPEHVMTHDNTAAVMTKFKSIGVQKFKFPQQAVFTLDHDVQNKSEKNLLKYSSIQEFAKQHNVDFYPAGRGIGHQILIEEGYAFPYTLTVASDSHSNMYGGIGCLGTPIVRTDAAALWATGKTWWQIPPVVKVELKGQLPKGVTGKDVIITLCGLFNNDEVLNCAIEFTGDEGIQSLSLEDRLAIANMTTEWGALAGVFPVDKTTIRWLRQRIAKLELTRFENNNLLKNANNGQKFKHPRINHERIDVIEREAIKVSPNAYYAKHLTLDLSTLSPHVSGPNSVKISTSLSELEKKNISINKAYLLSCVNSRASDLHAAAQVVRDKKVAEGVEFYIAAASSEVQKDAESSGDWQILFDAGAKVLPAGCGPCIGLGVGLLKDGEVGISATNRNYKGRMGSPNAQTYLASPEVVAASAIAGKITSPLASSSAITLPLFNSQTPTISITINTEDASINSPVTFSRESIPQTLPGFPESIHGELLFCHADNMNTDAIYPGKYTYVDDLPPEYMAKVAMENYDPNFQKIAKSGDILVGGFNFGTGSSREQAATAIKAKGIKLLIAGSLSETFKRNSINNALLLLEVPELVNDLKKIIGTHVLCQRTNWHAKVLLAEGIVTVSADDGRERVYRVKGGSGLGSSVQELWVADGLENWIKKNIVQNV</sequence>
<dbReference type="GO" id="GO:0051539">
    <property type="term" value="F:4 iron, 4 sulfur cluster binding"/>
    <property type="evidence" value="ECO:0007669"/>
    <property type="project" value="UniProtKB-UniRule"/>
</dbReference>
<evidence type="ECO:0000259" key="18">
    <source>
        <dbReference type="Pfam" id="PF00330"/>
    </source>
</evidence>
<dbReference type="InterPro" id="IPR018136">
    <property type="entry name" value="Aconitase_4Fe-4S_BS"/>
</dbReference>
<evidence type="ECO:0000256" key="5">
    <source>
        <dbReference type="ARBA" id="ARBA00012022"/>
    </source>
</evidence>
<name>A0A9N9C8G1_9GLOM</name>
<gene>
    <name evidence="20" type="ORF">AGERDE_LOCUS8563</name>
</gene>
<evidence type="ECO:0000256" key="10">
    <source>
        <dbReference type="ARBA" id="ARBA00023004"/>
    </source>
</evidence>
<evidence type="ECO:0000256" key="12">
    <source>
        <dbReference type="ARBA" id="ARBA00023128"/>
    </source>
</evidence>
<keyword evidence="7 17" id="KW-0028">Amino-acid biosynthesis</keyword>
<evidence type="ECO:0000256" key="13">
    <source>
        <dbReference type="ARBA" id="ARBA00023154"/>
    </source>
</evidence>
<evidence type="ECO:0000256" key="1">
    <source>
        <dbReference type="ARBA" id="ARBA00003422"/>
    </source>
</evidence>
<evidence type="ECO:0000256" key="6">
    <source>
        <dbReference type="ARBA" id="ARBA00021560"/>
    </source>
</evidence>
<dbReference type="InterPro" id="IPR004418">
    <property type="entry name" value="Homoaconitase_mito"/>
</dbReference>
<feature type="domain" description="Aconitase/3-isopropylmalate dehydratase large subunit alpha/beta/alpha" evidence="18">
    <location>
        <begin position="77"/>
        <end position="502"/>
    </location>
</feature>
<dbReference type="OrthoDB" id="10262323at2759"/>
<dbReference type="PRINTS" id="PR00415">
    <property type="entry name" value="ACONITASE"/>
</dbReference>
<reference evidence="20" key="1">
    <citation type="submission" date="2021-06" db="EMBL/GenBank/DDBJ databases">
        <authorList>
            <person name="Kallberg Y."/>
            <person name="Tangrot J."/>
            <person name="Rosling A."/>
        </authorList>
    </citation>
    <scope>NUCLEOTIDE SEQUENCE</scope>
    <source>
        <strain evidence="20">MT106</strain>
    </source>
</reference>
<organism evidence="20 21">
    <name type="scientific">Ambispora gerdemannii</name>
    <dbReference type="NCBI Taxonomy" id="144530"/>
    <lineage>
        <taxon>Eukaryota</taxon>
        <taxon>Fungi</taxon>
        <taxon>Fungi incertae sedis</taxon>
        <taxon>Mucoromycota</taxon>
        <taxon>Glomeromycotina</taxon>
        <taxon>Glomeromycetes</taxon>
        <taxon>Archaeosporales</taxon>
        <taxon>Ambisporaceae</taxon>
        <taxon>Ambispora</taxon>
    </lineage>
</organism>
<evidence type="ECO:0000256" key="4">
    <source>
        <dbReference type="ARBA" id="ARBA00007185"/>
    </source>
</evidence>
<dbReference type="InterPro" id="IPR015928">
    <property type="entry name" value="Aconitase/3IPM_dehydase_swvl"/>
</dbReference>
<evidence type="ECO:0000256" key="3">
    <source>
        <dbReference type="ARBA" id="ARBA00005106"/>
    </source>
</evidence>